<dbReference type="OrthoDB" id="199694at2"/>
<gene>
    <name evidence="3" type="ORF">SAMN04488128_1021076</name>
</gene>
<evidence type="ECO:0000313" key="4">
    <source>
        <dbReference type="Proteomes" id="UP000190367"/>
    </source>
</evidence>
<reference evidence="4" key="1">
    <citation type="submission" date="2017-02" db="EMBL/GenBank/DDBJ databases">
        <authorList>
            <person name="Varghese N."/>
            <person name="Submissions S."/>
        </authorList>
    </citation>
    <scope>NUCLEOTIDE SEQUENCE [LARGE SCALE GENOMIC DNA]</scope>
    <source>
        <strain evidence="4">DSM 22224</strain>
    </source>
</reference>
<dbReference type="Pfam" id="PF12702">
    <property type="entry name" value="Lipocalin_3"/>
    <property type="match status" value="1"/>
</dbReference>
<dbReference type="PROSITE" id="PS51257">
    <property type="entry name" value="PROKAR_LIPOPROTEIN"/>
    <property type="match status" value="1"/>
</dbReference>
<feature type="chain" id="PRO_5013159978" evidence="1">
    <location>
        <begin position="26"/>
        <end position="161"/>
    </location>
</feature>
<dbReference type="InterPro" id="IPR024311">
    <property type="entry name" value="Lipocalin-like"/>
</dbReference>
<evidence type="ECO:0000256" key="1">
    <source>
        <dbReference type="SAM" id="SignalP"/>
    </source>
</evidence>
<organism evidence="3 4">
    <name type="scientific">Chitinophaga eiseniae</name>
    <dbReference type="NCBI Taxonomy" id="634771"/>
    <lineage>
        <taxon>Bacteria</taxon>
        <taxon>Pseudomonadati</taxon>
        <taxon>Bacteroidota</taxon>
        <taxon>Chitinophagia</taxon>
        <taxon>Chitinophagales</taxon>
        <taxon>Chitinophagaceae</taxon>
        <taxon>Chitinophaga</taxon>
    </lineage>
</organism>
<proteinExistence type="predicted"/>
<feature type="domain" description="Lipocalin-like" evidence="2">
    <location>
        <begin position="64"/>
        <end position="159"/>
    </location>
</feature>
<dbReference type="AlphaFoldDB" id="A0A1T4RFN6"/>
<keyword evidence="4" id="KW-1185">Reference proteome</keyword>
<keyword evidence="1" id="KW-0732">Signal</keyword>
<accession>A0A1T4RFN6</accession>
<dbReference type="Gene3D" id="2.40.128.280">
    <property type="match status" value="1"/>
</dbReference>
<dbReference type="Proteomes" id="UP000190367">
    <property type="component" value="Unassembled WGS sequence"/>
</dbReference>
<protein>
    <submittedName>
        <fullName evidence="3">Lipocalin-like</fullName>
    </submittedName>
</protein>
<dbReference type="EMBL" id="FUWZ01000002">
    <property type="protein sequence ID" value="SKA14481.1"/>
    <property type="molecule type" value="Genomic_DNA"/>
</dbReference>
<feature type="signal peptide" evidence="1">
    <location>
        <begin position="1"/>
        <end position="25"/>
    </location>
</feature>
<sequence length="161" mass="17785">MLMKQLSSLLLCVLLLLAACKPKKAPVQEEAAQHDSSLLAVTDSSNAGVTDSIAAVTDTLRVDTAKLIGKWIQPVAGLDKEMQGFQLRKNGTARSINMYTLVYEKWTLNNDTLFLWSHSEGVKDTSAVVDTTIIRELSDTSLVLFPLKAAEGYTDRYRRSH</sequence>
<evidence type="ECO:0000259" key="2">
    <source>
        <dbReference type="Pfam" id="PF12702"/>
    </source>
</evidence>
<name>A0A1T4RFN6_9BACT</name>
<evidence type="ECO:0000313" key="3">
    <source>
        <dbReference type="EMBL" id="SKA14481.1"/>
    </source>
</evidence>